<dbReference type="UniPathway" id="UPA00143"/>
<gene>
    <name evidence="6" type="ORF">SI7747_10013797</name>
</gene>
<feature type="compositionally biased region" description="Low complexity" evidence="4">
    <location>
        <begin position="452"/>
        <end position="462"/>
    </location>
</feature>
<reference evidence="6 7" key="1">
    <citation type="submission" date="2019-12" db="EMBL/GenBank/DDBJ databases">
        <authorList>
            <person name="Scholz U."/>
            <person name="Mascher M."/>
            <person name="Fiebig A."/>
        </authorList>
    </citation>
    <scope>NUCLEOTIDE SEQUENCE</scope>
</reference>
<evidence type="ECO:0000313" key="6">
    <source>
        <dbReference type="EMBL" id="CAA2628149.1"/>
    </source>
</evidence>
<protein>
    <recommendedName>
        <fullName evidence="5">NPH3 domain-containing protein</fullName>
    </recommendedName>
</protein>
<dbReference type="GO" id="GO:0016567">
    <property type="term" value="P:protein ubiquitination"/>
    <property type="evidence" value="ECO:0007669"/>
    <property type="project" value="UniProtKB-UniPathway"/>
</dbReference>
<evidence type="ECO:0000313" key="7">
    <source>
        <dbReference type="Proteomes" id="UP001189122"/>
    </source>
</evidence>
<feature type="domain" description="NPH3" evidence="5">
    <location>
        <begin position="162"/>
        <end position="409"/>
    </location>
</feature>
<evidence type="ECO:0000256" key="3">
    <source>
        <dbReference type="PROSITE-ProRule" id="PRU00982"/>
    </source>
</evidence>
<comment type="similarity">
    <text evidence="3">Belongs to the NPH3 family.</text>
</comment>
<dbReference type="AlphaFoldDB" id="A0A7I8JBE8"/>
<dbReference type="InterPro" id="IPR011333">
    <property type="entry name" value="SKP1/BTB/POZ_sf"/>
</dbReference>
<evidence type="ECO:0000256" key="4">
    <source>
        <dbReference type="SAM" id="MobiDB-lite"/>
    </source>
</evidence>
<sequence length="462" mass="50671">MKFMKLGCRPDAFHTDGNDVRFLTTELASDIIISVGDVKFYLHKFPLLSKCGRLQDLIVLAEEENDGEIRLPGMPGGAAAFEICANESVEKGNLIFKLDVFLSSSVLRSWKDSIVLLQTTKALLPWSEDLNLVGRCVDSIASKVCIDISMNGAWRTQAAPPDWWVEDLCDLDMELFERVIAAVKAKGPQRRRVSGFAKGVIQLADVEKNRSLVEAIIWLLPAETGSVSSSFLLRLLRAACVLGCEEEGRKEMIKKVARQLDGASVSDLLIPSPEGEKTLYDVDLVRSILEEFVMINGGTLSLPGRISTVGKLVDGYLTEISRDPNLPLCKFLDLAEMVPADARTVGDGLYRAIDMFLKEHPGLSKSEKKKLCGVMDSRKLSPEAREHAVQNERLPLRVVVRVLFFAAGGLSPEKTRGYYGSSVSAATTNTSEDWTASPPSRRGQRDRLLEGAKAAAAALTGR</sequence>
<dbReference type="Proteomes" id="UP001189122">
    <property type="component" value="Unassembled WGS sequence"/>
</dbReference>
<evidence type="ECO:0000256" key="2">
    <source>
        <dbReference type="ARBA" id="ARBA00022786"/>
    </source>
</evidence>
<keyword evidence="2" id="KW-0833">Ubl conjugation pathway</keyword>
<evidence type="ECO:0000256" key="1">
    <source>
        <dbReference type="ARBA" id="ARBA00004906"/>
    </source>
</evidence>
<keyword evidence="7" id="KW-1185">Reference proteome</keyword>
<accession>A0A7I8JBE8</accession>
<name>A0A7I8JBE8_SPIIN</name>
<evidence type="ECO:0000259" key="5">
    <source>
        <dbReference type="PROSITE" id="PS51649"/>
    </source>
</evidence>
<dbReference type="PROSITE" id="PS51649">
    <property type="entry name" value="NPH3"/>
    <property type="match status" value="1"/>
</dbReference>
<dbReference type="EMBL" id="LR743597">
    <property type="protein sequence ID" value="CAA2628149.1"/>
    <property type="molecule type" value="Genomic_DNA"/>
</dbReference>
<dbReference type="PANTHER" id="PTHR32370">
    <property type="entry name" value="OS12G0117600 PROTEIN"/>
    <property type="match status" value="1"/>
</dbReference>
<dbReference type="SUPFAM" id="SSF54695">
    <property type="entry name" value="POZ domain"/>
    <property type="match status" value="1"/>
</dbReference>
<dbReference type="Pfam" id="PF03000">
    <property type="entry name" value="NPH3"/>
    <property type="match status" value="1"/>
</dbReference>
<dbReference type="EMBL" id="CACRZD030000010">
    <property type="protein sequence ID" value="CAA6667404.1"/>
    <property type="molecule type" value="Genomic_DNA"/>
</dbReference>
<proteinExistence type="inferred from homology"/>
<organism evidence="6">
    <name type="scientific">Spirodela intermedia</name>
    <name type="common">Intermediate duckweed</name>
    <dbReference type="NCBI Taxonomy" id="51605"/>
    <lineage>
        <taxon>Eukaryota</taxon>
        <taxon>Viridiplantae</taxon>
        <taxon>Streptophyta</taxon>
        <taxon>Embryophyta</taxon>
        <taxon>Tracheophyta</taxon>
        <taxon>Spermatophyta</taxon>
        <taxon>Magnoliopsida</taxon>
        <taxon>Liliopsida</taxon>
        <taxon>Araceae</taxon>
        <taxon>Lemnoideae</taxon>
        <taxon>Spirodela</taxon>
    </lineage>
</organism>
<dbReference type="InterPro" id="IPR027356">
    <property type="entry name" value="NPH3_dom"/>
</dbReference>
<dbReference type="InterPro" id="IPR043454">
    <property type="entry name" value="NPH3/RPT2-like"/>
</dbReference>
<comment type="pathway">
    <text evidence="1">Protein modification; protein ubiquitination.</text>
</comment>
<feature type="region of interest" description="Disordered" evidence="4">
    <location>
        <begin position="427"/>
        <end position="462"/>
    </location>
</feature>
<feature type="compositionally biased region" description="Polar residues" evidence="4">
    <location>
        <begin position="427"/>
        <end position="438"/>
    </location>
</feature>